<feature type="transmembrane region" description="Helical" evidence="1">
    <location>
        <begin position="7"/>
        <end position="26"/>
    </location>
</feature>
<feature type="transmembrane region" description="Helical" evidence="1">
    <location>
        <begin position="58"/>
        <end position="80"/>
    </location>
</feature>
<evidence type="ECO:0000256" key="1">
    <source>
        <dbReference type="SAM" id="Phobius"/>
    </source>
</evidence>
<organism evidence="2 3">
    <name type="scientific">Trichobilharzia regenti</name>
    <name type="common">Nasal bird schistosome</name>
    <dbReference type="NCBI Taxonomy" id="157069"/>
    <lineage>
        <taxon>Eukaryota</taxon>
        <taxon>Metazoa</taxon>
        <taxon>Spiralia</taxon>
        <taxon>Lophotrochozoa</taxon>
        <taxon>Platyhelminthes</taxon>
        <taxon>Trematoda</taxon>
        <taxon>Digenea</taxon>
        <taxon>Strigeidida</taxon>
        <taxon>Schistosomatoidea</taxon>
        <taxon>Schistosomatidae</taxon>
        <taxon>Trichobilharzia</taxon>
    </lineage>
</organism>
<name>A0AA85IWG8_TRIRE</name>
<reference evidence="3" key="2">
    <citation type="submission" date="2023-11" db="UniProtKB">
        <authorList>
            <consortium name="WormBaseParasite"/>
        </authorList>
    </citation>
    <scope>IDENTIFICATION</scope>
</reference>
<accession>A0AA85IWG8</accession>
<evidence type="ECO:0000313" key="2">
    <source>
        <dbReference type="Proteomes" id="UP000050795"/>
    </source>
</evidence>
<keyword evidence="1" id="KW-0472">Membrane</keyword>
<sequence>MVMILSVFVDELIRVFICLPAFLIFYDCDHVVFSRYDTITCHLFLTVYNGLRQFKLQFTLLLTMRVISCAIFVLLTTAIWESVKGAKNEIEDICADNYFNATFFKIFLTFMEELLNILQKLCGIITEEHMKNSVDIMLSESLCLQNMADQLGYRIHTHSEYGANITSYLESATGTLSNLKNAVTWKRNVTGMVRYLRGYTENQLVLLVTQLRKDSCIRKFVRYWPVSN</sequence>
<dbReference type="AlphaFoldDB" id="A0AA85IWG8"/>
<evidence type="ECO:0000313" key="3">
    <source>
        <dbReference type="WBParaSite" id="TREG1_109910.3"/>
    </source>
</evidence>
<dbReference type="WBParaSite" id="TREG1_109910.3">
    <property type="protein sequence ID" value="TREG1_109910.3"/>
    <property type="gene ID" value="TREG1_109910"/>
</dbReference>
<keyword evidence="1" id="KW-0812">Transmembrane</keyword>
<reference evidence="2" key="1">
    <citation type="submission" date="2022-06" db="EMBL/GenBank/DDBJ databases">
        <authorList>
            <person name="Berger JAMES D."/>
            <person name="Berger JAMES D."/>
        </authorList>
    </citation>
    <scope>NUCLEOTIDE SEQUENCE [LARGE SCALE GENOMIC DNA]</scope>
</reference>
<dbReference type="Proteomes" id="UP000050795">
    <property type="component" value="Unassembled WGS sequence"/>
</dbReference>
<proteinExistence type="predicted"/>
<keyword evidence="1" id="KW-1133">Transmembrane helix</keyword>
<protein>
    <submittedName>
        <fullName evidence="3">Uncharacterized protein</fullName>
    </submittedName>
</protein>
<keyword evidence="2" id="KW-1185">Reference proteome</keyword>